<dbReference type="InterPro" id="IPR001590">
    <property type="entry name" value="Peptidase_M12B"/>
</dbReference>
<dbReference type="SUPFAM" id="SSF55486">
    <property type="entry name" value="Metalloproteases ('zincins'), catalytic domain"/>
    <property type="match status" value="1"/>
</dbReference>
<keyword evidence="2" id="KW-0378">Hydrolase</keyword>
<dbReference type="AlphaFoldDB" id="A0A6B0VBH7"/>
<evidence type="ECO:0000256" key="3">
    <source>
        <dbReference type="ARBA" id="ARBA00022833"/>
    </source>
</evidence>
<keyword evidence="5" id="KW-0479">Metal-binding</keyword>
<keyword evidence="1 7" id="KW-0645">Protease</keyword>
<evidence type="ECO:0000256" key="4">
    <source>
        <dbReference type="ARBA" id="ARBA00023049"/>
    </source>
</evidence>
<name>A0A6B0VBH7_IXORI</name>
<feature type="binding site" evidence="5">
    <location>
        <position position="340"/>
    </location>
    <ligand>
        <name>Zn(2+)</name>
        <dbReference type="ChEBI" id="CHEBI:29105"/>
        <note>catalytic</note>
    </ligand>
</feature>
<accession>A0A6B0VBH7</accession>
<dbReference type="PANTHER" id="PTHR11905:SF159">
    <property type="entry name" value="ADAM METALLOPROTEASE"/>
    <property type="match status" value="1"/>
</dbReference>
<evidence type="ECO:0000256" key="2">
    <source>
        <dbReference type="ARBA" id="ARBA00022801"/>
    </source>
</evidence>
<dbReference type="GO" id="GO:0004222">
    <property type="term" value="F:metalloendopeptidase activity"/>
    <property type="evidence" value="ECO:0007669"/>
    <property type="project" value="InterPro"/>
</dbReference>
<dbReference type="EMBL" id="GIFC01017697">
    <property type="protein sequence ID" value="MXU99780.1"/>
    <property type="molecule type" value="Transcribed_RNA"/>
</dbReference>
<dbReference type="InterPro" id="IPR024079">
    <property type="entry name" value="MetalloPept_cat_dom_sf"/>
</dbReference>
<proteinExistence type="predicted"/>
<feature type="binding site" evidence="5">
    <location>
        <position position="334"/>
    </location>
    <ligand>
        <name>Zn(2+)</name>
        <dbReference type="ChEBI" id="CHEBI:29105"/>
        <note>catalytic</note>
    </ligand>
</feature>
<keyword evidence="4 7" id="KW-0482">Metalloprotease</keyword>
<reference evidence="7" key="1">
    <citation type="submission" date="2019-12" db="EMBL/GenBank/DDBJ databases">
        <title>An insight into the sialome of adult female Ixodes ricinus ticks feeding for 6 days.</title>
        <authorList>
            <person name="Perner J."/>
            <person name="Ribeiro J.M.C."/>
        </authorList>
    </citation>
    <scope>NUCLEOTIDE SEQUENCE</scope>
    <source>
        <strain evidence="7">Semi-engorged</strain>
        <tissue evidence="7">Salivary glands</tissue>
    </source>
</reference>
<evidence type="ECO:0000259" key="6">
    <source>
        <dbReference type="PROSITE" id="PS50215"/>
    </source>
</evidence>
<dbReference type="PROSITE" id="PS50215">
    <property type="entry name" value="ADAM_MEPRO"/>
    <property type="match status" value="1"/>
</dbReference>
<comment type="caution">
    <text evidence="5">Lacks conserved residue(s) required for the propagation of feature annotation.</text>
</comment>
<evidence type="ECO:0000256" key="1">
    <source>
        <dbReference type="ARBA" id="ARBA00022670"/>
    </source>
</evidence>
<keyword evidence="3 5" id="KW-0862">Zinc</keyword>
<organism evidence="7">
    <name type="scientific">Ixodes ricinus</name>
    <name type="common">Common tick</name>
    <name type="synonym">Acarus ricinus</name>
    <dbReference type="NCBI Taxonomy" id="34613"/>
    <lineage>
        <taxon>Eukaryota</taxon>
        <taxon>Metazoa</taxon>
        <taxon>Ecdysozoa</taxon>
        <taxon>Arthropoda</taxon>
        <taxon>Chelicerata</taxon>
        <taxon>Arachnida</taxon>
        <taxon>Acari</taxon>
        <taxon>Parasitiformes</taxon>
        <taxon>Ixodida</taxon>
        <taxon>Ixodoidea</taxon>
        <taxon>Ixodidae</taxon>
        <taxon>Ixodinae</taxon>
        <taxon>Ixodes</taxon>
    </lineage>
</organism>
<dbReference type="Gene3D" id="3.40.390.10">
    <property type="entry name" value="Collagenase (Catalytic Domain)"/>
    <property type="match status" value="1"/>
</dbReference>
<evidence type="ECO:0000313" key="7">
    <source>
        <dbReference type="EMBL" id="MXU99780.1"/>
    </source>
</evidence>
<evidence type="ECO:0000256" key="5">
    <source>
        <dbReference type="PROSITE-ProRule" id="PRU00276"/>
    </source>
</evidence>
<feature type="domain" description="Peptidase M12B" evidence="6">
    <location>
        <begin position="177"/>
        <end position="402"/>
    </location>
</feature>
<protein>
    <submittedName>
        <fullName evidence="7">Putative secreted metalloprotease</fullName>
    </submittedName>
</protein>
<dbReference type="GO" id="GO:0006509">
    <property type="term" value="P:membrane protein ectodomain proteolysis"/>
    <property type="evidence" value="ECO:0007669"/>
    <property type="project" value="TreeGrafter"/>
</dbReference>
<feature type="active site" evidence="5">
    <location>
        <position position="331"/>
    </location>
</feature>
<dbReference type="PANTHER" id="PTHR11905">
    <property type="entry name" value="ADAM A DISINTEGRIN AND METALLOPROTEASE DOMAIN"/>
    <property type="match status" value="1"/>
</dbReference>
<dbReference type="Gene3D" id="3.40.1620.60">
    <property type="match status" value="1"/>
</dbReference>
<feature type="binding site" evidence="5">
    <location>
        <position position="330"/>
    </location>
    <ligand>
        <name>Zn(2+)</name>
        <dbReference type="ChEBI" id="CHEBI:29105"/>
        <note>catalytic</note>
    </ligand>
</feature>
<dbReference type="Pfam" id="PF13574">
    <property type="entry name" value="Reprolysin_2"/>
    <property type="match status" value="1"/>
</dbReference>
<dbReference type="GO" id="GO:0046872">
    <property type="term" value="F:metal ion binding"/>
    <property type="evidence" value="ECO:0007669"/>
    <property type="project" value="UniProtKB-KW"/>
</dbReference>
<sequence>MLEVYRLAFLCTIFYVNVNCAPFSENIVYPKLLNARGINGQKVLHIKDGLTLTLEKLSVLADSLVFTESNDGVAPETIMNGTELEENLFQERKKMAAVAVEDIDGTIQVMGVISETMRIAPLPAMARSEDGHIAHKIYKMERSITQCENDADTVPEGTTTCKRHGSAVFANVVPDEFFVEVHMMVDKYHYRPFQERHQLVKYLALNLALVNMRFEDTSNPKIQFLLTSVKVEPNFAVTYQDKDFVWPISNRTYAHANLTFYTLLDKYGKSPADITVAVTGLNLADYYSYGRTSTAVEGQARLGGVCNANYSMVMVEDVPLSFGMVSRLPHELGHALGAPHDGLTHMWNACLPPRNECRRNSENDHFIMHPSEPGNGKFSNCSKEHMTAFISTLSTSCFDLKAKQNCKTQVKKLPGVSINLTEICQIAHPNFLEWNVEPVNKENCRFLCCSRRSLNSYEKTCGLEHFLPDGADCGDAKRCVKGTCGYYDEYGAPTTPRQSA</sequence>